<keyword evidence="2" id="KW-0501">Molybdenum cofactor biosynthesis</keyword>
<proteinExistence type="predicted"/>
<accession>A0A098E7T0</accession>
<dbReference type="GO" id="GO:0006777">
    <property type="term" value="P:Mo-molybdopterin cofactor biosynthetic process"/>
    <property type="evidence" value="ECO:0007669"/>
    <property type="project" value="UniProtKB-KW"/>
</dbReference>
<organism evidence="3">
    <name type="scientific">groundwater metagenome</name>
    <dbReference type="NCBI Taxonomy" id="717931"/>
    <lineage>
        <taxon>unclassified sequences</taxon>
        <taxon>metagenomes</taxon>
        <taxon>ecological metagenomes</taxon>
    </lineage>
</organism>
<dbReference type="EMBL" id="CCXY01000297">
    <property type="protein sequence ID" value="CEG13317.1"/>
    <property type="molecule type" value="Genomic_DNA"/>
</dbReference>
<dbReference type="GO" id="GO:0016783">
    <property type="term" value="F:sulfurtransferase activity"/>
    <property type="evidence" value="ECO:0007669"/>
    <property type="project" value="InterPro"/>
</dbReference>
<dbReference type="AlphaFoldDB" id="A0A098E7T0"/>
<name>A0A098E7T0_9ZZZZ</name>
<dbReference type="InterPro" id="IPR016193">
    <property type="entry name" value="Cytidine_deaminase-like"/>
</dbReference>
<keyword evidence="1" id="KW-0963">Cytoplasm</keyword>
<dbReference type="PIRSF" id="PIRSF015626">
    <property type="entry name" value="FdhD"/>
    <property type="match status" value="1"/>
</dbReference>
<gene>
    <name evidence="3" type="ORF">MSIBF_A1910012</name>
    <name evidence="4" type="ORF">MSIBF_A3660004</name>
</gene>
<protein>
    <recommendedName>
        <fullName evidence="5">Sulfur carrier protein FdhD</fullName>
    </recommendedName>
</protein>
<evidence type="ECO:0000256" key="1">
    <source>
        <dbReference type="ARBA" id="ARBA00022490"/>
    </source>
</evidence>
<evidence type="ECO:0008006" key="5">
    <source>
        <dbReference type="Google" id="ProtNLM"/>
    </source>
</evidence>
<reference evidence="3" key="1">
    <citation type="submission" date="2014-09" db="EMBL/GenBank/DDBJ databases">
        <authorList>
            <person name="Probst J Alexander"/>
        </authorList>
    </citation>
    <scope>NUCLEOTIDE SEQUENCE</scope>
</reference>
<sequence length="262" mass="29107">MYEKFKIIRVEGKNFTTITDDVVIEKNLKFYINAQFIADLSCSPGYEKELAVGLCTGEGILESNAINKISTENNAVRIWTDDTGFGRKFELYLSSDCMSKLRPRKIIKGKEDYDVTVQDIVVSSNLSVSPEKIVTGMNKTMESAEIWKKTGGMHIAGLMFGNDLNKFIAIEDISRHVAADKIFGYGIINNINFANTILFTSGRLPADIMAKISRLGIPVAVTRTAVTYSAIKVAENTNVTLIGFARGSRFNIYAHPERIINI</sequence>
<dbReference type="SUPFAM" id="SSF53927">
    <property type="entry name" value="Cytidine deaminase-like"/>
    <property type="match status" value="1"/>
</dbReference>
<dbReference type="PANTHER" id="PTHR30592">
    <property type="entry name" value="FORMATE DEHYDROGENASE"/>
    <property type="match status" value="1"/>
</dbReference>
<dbReference type="Gene3D" id="3.10.20.10">
    <property type="match status" value="1"/>
</dbReference>
<evidence type="ECO:0000313" key="4">
    <source>
        <dbReference type="EMBL" id="CEG13317.1"/>
    </source>
</evidence>
<dbReference type="EMBL" id="CCXY01000103">
    <property type="protein sequence ID" value="CEG12073.1"/>
    <property type="molecule type" value="Genomic_DNA"/>
</dbReference>
<dbReference type="InterPro" id="IPR003786">
    <property type="entry name" value="FdhD"/>
</dbReference>
<dbReference type="Gene3D" id="3.40.140.10">
    <property type="entry name" value="Cytidine Deaminase, domain 2"/>
    <property type="match status" value="1"/>
</dbReference>
<evidence type="ECO:0000313" key="3">
    <source>
        <dbReference type="EMBL" id="CEG12073.1"/>
    </source>
</evidence>
<dbReference type="NCBIfam" id="TIGR00129">
    <property type="entry name" value="fdhD_narQ"/>
    <property type="match status" value="1"/>
</dbReference>
<evidence type="ECO:0000256" key="2">
    <source>
        <dbReference type="ARBA" id="ARBA00023150"/>
    </source>
</evidence>
<dbReference type="Pfam" id="PF02634">
    <property type="entry name" value="FdhD-NarQ"/>
    <property type="match status" value="1"/>
</dbReference>
<dbReference type="PANTHER" id="PTHR30592:SF1">
    <property type="entry name" value="SULFUR CARRIER PROTEIN FDHD"/>
    <property type="match status" value="1"/>
</dbReference>